<accession>A0A2T5BX38</accession>
<organism evidence="4 5">
    <name type="scientific">Mangrovibacterium marinum</name>
    <dbReference type="NCBI Taxonomy" id="1639118"/>
    <lineage>
        <taxon>Bacteria</taxon>
        <taxon>Pseudomonadati</taxon>
        <taxon>Bacteroidota</taxon>
        <taxon>Bacteroidia</taxon>
        <taxon>Marinilabiliales</taxon>
        <taxon>Prolixibacteraceae</taxon>
        <taxon>Mangrovibacterium</taxon>
    </lineage>
</organism>
<evidence type="ECO:0000256" key="1">
    <source>
        <dbReference type="ARBA" id="ARBA00022741"/>
    </source>
</evidence>
<evidence type="ECO:0000313" key="5">
    <source>
        <dbReference type="Proteomes" id="UP000243525"/>
    </source>
</evidence>
<dbReference type="SUPFAM" id="SSF56801">
    <property type="entry name" value="Acetyl-CoA synthetase-like"/>
    <property type="match status" value="1"/>
</dbReference>
<dbReference type="InterPro" id="IPR042099">
    <property type="entry name" value="ANL_N_sf"/>
</dbReference>
<gene>
    <name evidence="4" type="ORF">C8N47_1326</name>
</gene>
<dbReference type="PANTHER" id="PTHR43272:SF33">
    <property type="entry name" value="AMP-BINDING DOMAIN-CONTAINING PROTEIN-RELATED"/>
    <property type="match status" value="1"/>
</dbReference>
<dbReference type="Proteomes" id="UP000243525">
    <property type="component" value="Unassembled WGS sequence"/>
</dbReference>
<keyword evidence="2" id="KW-0067">ATP-binding</keyword>
<feature type="domain" description="AMP-dependent synthetase/ligase" evidence="3">
    <location>
        <begin position="17"/>
        <end position="421"/>
    </location>
</feature>
<dbReference type="RefSeq" id="WP_107823885.1">
    <property type="nucleotide sequence ID" value="NZ_OY782574.1"/>
</dbReference>
<comment type="caution">
    <text evidence="4">The sequence shown here is derived from an EMBL/GenBank/DDBJ whole genome shotgun (WGS) entry which is preliminary data.</text>
</comment>
<dbReference type="GO" id="GO:0005524">
    <property type="term" value="F:ATP binding"/>
    <property type="evidence" value="ECO:0007669"/>
    <property type="project" value="UniProtKB-KW"/>
</dbReference>
<dbReference type="Pfam" id="PF23562">
    <property type="entry name" value="AMP-binding_C_3"/>
    <property type="match status" value="1"/>
</dbReference>
<dbReference type="GO" id="GO:0004467">
    <property type="term" value="F:long-chain fatty acid-CoA ligase activity"/>
    <property type="evidence" value="ECO:0007669"/>
    <property type="project" value="TreeGrafter"/>
</dbReference>
<dbReference type="GO" id="GO:0016020">
    <property type="term" value="C:membrane"/>
    <property type="evidence" value="ECO:0007669"/>
    <property type="project" value="TreeGrafter"/>
</dbReference>
<dbReference type="Gene3D" id="3.40.50.12780">
    <property type="entry name" value="N-terminal domain of ligase-like"/>
    <property type="match status" value="2"/>
</dbReference>
<evidence type="ECO:0000313" key="4">
    <source>
        <dbReference type="EMBL" id="PTN04334.1"/>
    </source>
</evidence>
<dbReference type="Pfam" id="PF00501">
    <property type="entry name" value="AMP-binding"/>
    <property type="match status" value="1"/>
</dbReference>
<evidence type="ECO:0000259" key="3">
    <source>
        <dbReference type="Pfam" id="PF00501"/>
    </source>
</evidence>
<dbReference type="CDD" id="cd05907">
    <property type="entry name" value="VL_LC_FACS_like"/>
    <property type="match status" value="1"/>
</dbReference>
<dbReference type="InterPro" id="IPR000873">
    <property type="entry name" value="AMP-dep_synth/lig_dom"/>
</dbReference>
<reference evidence="4 5" key="1">
    <citation type="submission" date="2018-04" db="EMBL/GenBank/DDBJ databases">
        <title>Genomic Encyclopedia of Archaeal and Bacterial Type Strains, Phase II (KMG-II): from individual species to whole genera.</title>
        <authorList>
            <person name="Goeker M."/>
        </authorList>
    </citation>
    <scope>NUCLEOTIDE SEQUENCE [LARGE SCALE GENOMIC DNA]</scope>
    <source>
        <strain evidence="4 5">DSM 28823</strain>
    </source>
</reference>
<protein>
    <submittedName>
        <fullName evidence="4">Long-chain acyl-CoA synthetase</fullName>
    </submittedName>
</protein>
<dbReference type="PANTHER" id="PTHR43272">
    <property type="entry name" value="LONG-CHAIN-FATTY-ACID--COA LIGASE"/>
    <property type="match status" value="1"/>
</dbReference>
<keyword evidence="1" id="KW-0547">Nucleotide-binding</keyword>
<sequence length="625" mass="70211">MTVNVTRTFDILDYCLAEFPRHDALGGKNDSGWYTYSTAEYAENSTCFALGMMALGLKKGDKVATVTSNRPEWNFADMGLAMAGMVHVPIYPTIGEDEYAYILEHAEVQCLLVGDKKLCDKLKPIVEKIGGVKAIFSFEEVDGCRNFREIIQAGREADAKLAAGLEQVKRAVQPDDIATLIYTSGTTGVPKGVMLSHANLVANFTAHARLHNLGMGKDHRVISFLPLCHVYERSVNYHFQYKGMGIYYVGNLGQIVNAIKEIKPQMFNSVPRLLERVYDGFVSKGNDLTGLKKAIYFWALRLTRHFEYNKRYNPLVTMQVKLADKLVYSKWREALGNNITYIVSGGAALQPRIARVLGMAGMYTLEGYGLTETSPVIAVNNPSTGEMKVGTVGPILEGVEVKIADDGEILCKGPTVMKGYYKAPDLTAEVIDEEGWFHTGDIGHLDEGKFLKITDRKKEMFKMSGGKYIAPQVIENKLKESFFIEQAMVIGENEKFASALISPNFDYLHDWCSQHKIHFRDNRELVQLKEVQAQYRKEVAVINKVLGEHEEIKRFRLVCEEWSPQNGALSPTLKLKRNYLGKKYKHLIEHIYATPKNGAAGDGGGIKLPRMNLRFDLNKLTERFK</sequence>
<proteinExistence type="predicted"/>
<dbReference type="AlphaFoldDB" id="A0A2T5BX38"/>
<keyword evidence="5" id="KW-1185">Reference proteome</keyword>
<name>A0A2T5BX38_9BACT</name>
<dbReference type="OrthoDB" id="9803968at2"/>
<dbReference type="PROSITE" id="PS00455">
    <property type="entry name" value="AMP_BINDING"/>
    <property type="match status" value="1"/>
</dbReference>
<evidence type="ECO:0000256" key="2">
    <source>
        <dbReference type="ARBA" id="ARBA00022840"/>
    </source>
</evidence>
<dbReference type="EMBL" id="QAAD01000032">
    <property type="protein sequence ID" value="PTN04334.1"/>
    <property type="molecule type" value="Genomic_DNA"/>
</dbReference>
<dbReference type="InterPro" id="IPR020845">
    <property type="entry name" value="AMP-binding_CS"/>
</dbReference>